<dbReference type="Pfam" id="PF02687">
    <property type="entry name" value="FtsX"/>
    <property type="match status" value="1"/>
</dbReference>
<accession>A0A143YJJ8</accession>
<dbReference type="GO" id="GO:0005524">
    <property type="term" value="F:ATP binding"/>
    <property type="evidence" value="ECO:0007669"/>
    <property type="project" value="UniProtKB-KW"/>
</dbReference>
<dbReference type="OrthoDB" id="2079174at2"/>
<proteinExistence type="inferred from homology"/>
<dbReference type="SMART" id="SM00382">
    <property type="entry name" value="AAA"/>
    <property type="match status" value="1"/>
</dbReference>
<dbReference type="EMBL" id="FJNB01000004">
    <property type="protein sequence ID" value="CZQ88704.1"/>
    <property type="molecule type" value="Genomic_DNA"/>
</dbReference>
<feature type="transmembrane region" description="Helical" evidence="10">
    <location>
        <begin position="631"/>
        <end position="658"/>
    </location>
</feature>
<evidence type="ECO:0000256" key="6">
    <source>
        <dbReference type="ARBA" id="ARBA00022840"/>
    </source>
</evidence>
<evidence type="ECO:0000256" key="8">
    <source>
        <dbReference type="ARBA" id="ARBA00023136"/>
    </source>
</evidence>
<evidence type="ECO:0000256" key="2">
    <source>
        <dbReference type="ARBA" id="ARBA00022448"/>
    </source>
</evidence>
<comment type="similarity">
    <text evidence="9">Belongs to the ABC transporter superfamily. Macrolide exporter (TC 3.A.1.122) family.</text>
</comment>
<gene>
    <name evidence="13" type="ORF">SAMN05216375_104127</name>
    <name evidence="12" type="ORF">TR210_729</name>
</gene>
<reference evidence="12 14" key="1">
    <citation type="submission" date="2016-02" db="EMBL/GenBank/DDBJ databases">
        <authorList>
            <person name="Wen L."/>
            <person name="He K."/>
            <person name="Yang H."/>
        </authorList>
    </citation>
    <scope>NUCLEOTIDE SEQUENCE [LARGE SCALE GENOMIC DNA]</scope>
    <source>
        <strain evidence="12">Trichococcus_R210</strain>
    </source>
</reference>
<dbReference type="GO" id="GO:0005886">
    <property type="term" value="C:plasma membrane"/>
    <property type="evidence" value="ECO:0007669"/>
    <property type="project" value="UniProtKB-SubCell"/>
</dbReference>
<evidence type="ECO:0000256" key="10">
    <source>
        <dbReference type="SAM" id="Phobius"/>
    </source>
</evidence>
<evidence type="ECO:0000313" key="14">
    <source>
        <dbReference type="Proteomes" id="UP000076878"/>
    </source>
</evidence>
<dbReference type="GO" id="GO:0016887">
    <property type="term" value="F:ATP hydrolysis activity"/>
    <property type="evidence" value="ECO:0007669"/>
    <property type="project" value="InterPro"/>
</dbReference>
<dbReference type="RefSeq" id="WP_068621687.1">
    <property type="nucleotide sequence ID" value="NZ_FJNB01000004.1"/>
</dbReference>
<dbReference type="PANTHER" id="PTHR24220">
    <property type="entry name" value="IMPORT ATP-BINDING PROTEIN"/>
    <property type="match status" value="1"/>
</dbReference>
<dbReference type="InterPro" id="IPR003439">
    <property type="entry name" value="ABC_transporter-like_ATP-bd"/>
</dbReference>
<dbReference type="AlphaFoldDB" id="A0A143YJJ8"/>
<evidence type="ECO:0000259" key="11">
    <source>
        <dbReference type="PROSITE" id="PS50893"/>
    </source>
</evidence>
<dbReference type="InterPro" id="IPR017911">
    <property type="entry name" value="MacB-like_ATP-bd"/>
</dbReference>
<dbReference type="CDD" id="cd03255">
    <property type="entry name" value="ABC_MJ0796_LolCDE_FtsE"/>
    <property type="match status" value="1"/>
</dbReference>
<evidence type="ECO:0000256" key="9">
    <source>
        <dbReference type="ARBA" id="ARBA00038388"/>
    </source>
</evidence>
<keyword evidence="7 10" id="KW-1133">Transmembrane helix</keyword>
<evidence type="ECO:0000256" key="7">
    <source>
        <dbReference type="ARBA" id="ARBA00022989"/>
    </source>
</evidence>
<dbReference type="InterPro" id="IPR027417">
    <property type="entry name" value="P-loop_NTPase"/>
</dbReference>
<keyword evidence="15" id="KW-1185">Reference proteome</keyword>
<dbReference type="InterPro" id="IPR003593">
    <property type="entry name" value="AAA+_ATPase"/>
</dbReference>
<dbReference type="Proteomes" id="UP000199280">
    <property type="component" value="Unassembled WGS sequence"/>
</dbReference>
<keyword evidence="2" id="KW-0813">Transport</keyword>
<name>A0A143YJJ8_9LACT</name>
<feature type="domain" description="ABC transporter" evidence="11">
    <location>
        <begin position="2"/>
        <end position="235"/>
    </location>
</feature>
<evidence type="ECO:0000313" key="13">
    <source>
        <dbReference type="EMBL" id="SEI87441.1"/>
    </source>
</evidence>
<keyword evidence="6" id="KW-0067">ATP-binding</keyword>
<keyword evidence="5" id="KW-0547">Nucleotide-binding</keyword>
<keyword evidence="8 10" id="KW-0472">Membrane</keyword>
<evidence type="ECO:0000313" key="15">
    <source>
        <dbReference type="Proteomes" id="UP000199280"/>
    </source>
</evidence>
<dbReference type="GO" id="GO:0022857">
    <property type="term" value="F:transmembrane transporter activity"/>
    <property type="evidence" value="ECO:0007669"/>
    <property type="project" value="TreeGrafter"/>
</dbReference>
<keyword evidence="3" id="KW-1003">Cell membrane</keyword>
<feature type="transmembrane region" description="Helical" evidence="10">
    <location>
        <begin position="678"/>
        <end position="697"/>
    </location>
</feature>
<dbReference type="InterPro" id="IPR003838">
    <property type="entry name" value="ABC3_permease_C"/>
</dbReference>
<comment type="subcellular location">
    <subcellularLocation>
        <location evidence="1">Cell inner membrane</location>
        <topology evidence="1">Multi-pass membrane protein</topology>
    </subcellularLocation>
</comment>
<dbReference type="PROSITE" id="PS50893">
    <property type="entry name" value="ABC_TRANSPORTER_2"/>
    <property type="match status" value="1"/>
</dbReference>
<dbReference type="PANTHER" id="PTHR24220:SF692">
    <property type="entry name" value="ABC TRANSPORTER DOMAIN-CONTAINING PROTEIN"/>
    <property type="match status" value="1"/>
</dbReference>
<feature type="transmembrane region" description="Helical" evidence="10">
    <location>
        <begin position="264"/>
        <end position="285"/>
    </location>
</feature>
<evidence type="ECO:0000313" key="12">
    <source>
        <dbReference type="EMBL" id="CZQ88704.1"/>
    </source>
</evidence>
<dbReference type="Proteomes" id="UP000076878">
    <property type="component" value="Unassembled WGS sequence"/>
</dbReference>
<evidence type="ECO:0000256" key="4">
    <source>
        <dbReference type="ARBA" id="ARBA00022692"/>
    </source>
</evidence>
<keyword evidence="13" id="KW-0449">Lipoprotein</keyword>
<dbReference type="Pfam" id="PF00005">
    <property type="entry name" value="ABC_tran"/>
    <property type="match status" value="1"/>
</dbReference>
<evidence type="ECO:0000256" key="1">
    <source>
        <dbReference type="ARBA" id="ARBA00004429"/>
    </source>
</evidence>
<sequence length="711" mass="81085">MLRIEGLTKKYKQKIVLDNISLDFSEIGASYAIIGKSGSGKTTLLNILFGLDSDFEGTYYLFEKKSHEYSIEEWDMIRKNHLQIVFQNFNLLPAMTVYENLYYSAWLSEEEDVDVRIREVLRKVDLEDRLKEKVGNLSGGEKQRIALARATLNHPRVLLLDEPTGNLDEENVDRVLEYLDRIREEGTTIILITHDKRVSEKMDYVYRIEAGAVQRMDGRTFIHSHGDNTAVESTNPKSESRKKASLRQLVQYAFASVKTKSKELFFNHIAVLLIFMSFLIVYNIFQSSSVASFNQLFKGLTEDVIILDLNQVAEGETESDQFGFTEGEIARVASLPGVKEVVPFSGATRALYDNDKFIFNSTLEREAFPEELQESPSYSSSNTPIQFSFMSSTVPYAYKDSYNKDQLNLLAGTLPHDRTDEILIPDILAFDFRERLGLSITQDLVGKEILLDVVDFEGNPTTKSYTISGIYQTTYQNQIPEMVRVYVNYIDIVKETYGENDMQTTYEQIKKDSALSSGIAVDSFQEFQKKFGTGYSELLIITESEERLSEVTAQIQEMFPSLLQLSQYSIKSGEFSKIYKRLMTMLIGGTLLLAIILGVIVTFLNKGYIHSRNKELAILYSLGYSKKNTAFVLLLENLIVFGTDAVVAYAILGLTYRYYLQFSRSYAYFTNMFSLGNILYSLLLLLVIMSVATLWGIRGINKKKLKNYLFN</sequence>
<feature type="transmembrane region" description="Helical" evidence="10">
    <location>
        <begin position="582"/>
        <end position="604"/>
    </location>
</feature>
<dbReference type="Gene3D" id="3.40.50.300">
    <property type="entry name" value="P-loop containing nucleotide triphosphate hydrolases"/>
    <property type="match status" value="1"/>
</dbReference>
<dbReference type="EMBL" id="FNYT01000004">
    <property type="protein sequence ID" value="SEI87441.1"/>
    <property type="molecule type" value="Genomic_DNA"/>
</dbReference>
<protein>
    <submittedName>
        <fullName evidence="13">ABC-type lipoprotein export system, ATPase component</fullName>
    </submittedName>
    <submittedName>
        <fullName evidence="12">Abc transporter permease protein domain</fullName>
    </submittedName>
</protein>
<dbReference type="InterPro" id="IPR017871">
    <property type="entry name" value="ABC_transporter-like_CS"/>
</dbReference>
<dbReference type="SUPFAM" id="SSF52540">
    <property type="entry name" value="P-loop containing nucleoside triphosphate hydrolases"/>
    <property type="match status" value="1"/>
</dbReference>
<organism evidence="12 14">
    <name type="scientific">Trichococcus ilyis</name>
    <dbReference type="NCBI Taxonomy" id="640938"/>
    <lineage>
        <taxon>Bacteria</taxon>
        <taxon>Bacillati</taxon>
        <taxon>Bacillota</taxon>
        <taxon>Bacilli</taxon>
        <taxon>Lactobacillales</taxon>
        <taxon>Carnobacteriaceae</taxon>
        <taxon>Trichococcus</taxon>
    </lineage>
</organism>
<evidence type="ECO:0000256" key="3">
    <source>
        <dbReference type="ARBA" id="ARBA00022475"/>
    </source>
</evidence>
<reference evidence="13 15" key="2">
    <citation type="submission" date="2016-10" db="EMBL/GenBank/DDBJ databases">
        <authorList>
            <person name="Varghese N."/>
            <person name="Submissions S."/>
        </authorList>
    </citation>
    <scope>NUCLEOTIDE SEQUENCE [LARGE SCALE GENOMIC DNA]</scope>
    <source>
        <strain evidence="13 15">DSM 22150</strain>
    </source>
</reference>
<dbReference type="InterPro" id="IPR015854">
    <property type="entry name" value="ABC_transpr_LolD-like"/>
</dbReference>
<dbReference type="PROSITE" id="PS00211">
    <property type="entry name" value="ABC_TRANSPORTER_1"/>
    <property type="match status" value="1"/>
</dbReference>
<keyword evidence="4 10" id="KW-0812">Transmembrane</keyword>
<dbReference type="STRING" id="640938.TR210_729"/>
<evidence type="ECO:0000256" key="5">
    <source>
        <dbReference type="ARBA" id="ARBA00022741"/>
    </source>
</evidence>